<dbReference type="InterPro" id="IPR050411">
    <property type="entry name" value="AlphaKG_dependent_hydroxylases"/>
</dbReference>
<dbReference type="RefSeq" id="WP_091061910.1">
    <property type="nucleotide sequence ID" value="NZ_FMDM01000005.1"/>
</dbReference>
<evidence type="ECO:0000313" key="6">
    <source>
        <dbReference type="EMBL" id="SCG55561.1"/>
    </source>
</evidence>
<dbReference type="STRING" id="745366.GA0070213_105218"/>
<evidence type="ECO:0000256" key="3">
    <source>
        <dbReference type="ARBA" id="ARBA00023004"/>
    </source>
</evidence>
<name>A0A1C5IC42_9ACTN</name>
<dbReference type="Gene3D" id="3.60.130.10">
    <property type="entry name" value="Clavaminate synthase-like"/>
    <property type="match status" value="1"/>
</dbReference>
<dbReference type="OrthoDB" id="9769888at2"/>
<accession>A0A1C5IC42</accession>
<dbReference type="Pfam" id="PF02668">
    <property type="entry name" value="TauD"/>
    <property type="match status" value="1"/>
</dbReference>
<feature type="domain" description="TauD/TfdA-like" evidence="5">
    <location>
        <begin position="19"/>
        <end position="254"/>
    </location>
</feature>
<keyword evidence="3" id="KW-0408">Iron</keyword>
<dbReference type="GO" id="GO:0016491">
    <property type="term" value="F:oxidoreductase activity"/>
    <property type="evidence" value="ECO:0007669"/>
    <property type="project" value="UniProtKB-KW"/>
</dbReference>
<dbReference type="InterPro" id="IPR042098">
    <property type="entry name" value="TauD-like_sf"/>
</dbReference>
<evidence type="ECO:0000259" key="5">
    <source>
        <dbReference type="Pfam" id="PF02668"/>
    </source>
</evidence>
<comment type="cofactor">
    <cofactor evidence="1">
        <name>Fe(2+)</name>
        <dbReference type="ChEBI" id="CHEBI:29033"/>
    </cofactor>
</comment>
<sequence>MSLTPSGLGTVLDLGPTGELADACRRAATGTGVALVRGLDLDERRFQRFVHDLGDTVDHKFGEGRADLLQLNASAEDGKVVTGRGPLPLHTDGLLVGERTDLIVLYASRFADRPGSGETTVCDQLSAWREMPDDLREVVERTGLEYLVEERGYFPTVPADWYEIPTVRDYGRVRSLNLTLRFPPGVPRGWQVRVRGADEATSERFFARLGEFLHRPRYLYQHSWRVGDLLVIDNQRTLHGRTAISDEGVRLLLRGQVTLAATRVGR</sequence>
<evidence type="ECO:0000256" key="4">
    <source>
        <dbReference type="ARBA" id="ARBA00023194"/>
    </source>
</evidence>
<evidence type="ECO:0000256" key="1">
    <source>
        <dbReference type="ARBA" id="ARBA00001954"/>
    </source>
</evidence>
<dbReference type="InterPro" id="IPR003819">
    <property type="entry name" value="TauD/TfdA-like"/>
</dbReference>
<gene>
    <name evidence="6" type="ORF">GA0070213_105218</name>
</gene>
<dbReference type="EMBL" id="FMDM01000005">
    <property type="protein sequence ID" value="SCG55561.1"/>
    <property type="molecule type" value="Genomic_DNA"/>
</dbReference>
<evidence type="ECO:0000256" key="2">
    <source>
        <dbReference type="ARBA" id="ARBA00023002"/>
    </source>
</evidence>
<dbReference type="AlphaFoldDB" id="A0A1C5IC42"/>
<keyword evidence="2" id="KW-0560">Oxidoreductase</keyword>
<reference evidence="7" key="1">
    <citation type="submission" date="2016-06" db="EMBL/GenBank/DDBJ databases">
        <authorList>
            <person name="Varghese N."/>
            <person name="Submissions Spin"/>
        </authorList>
    </citation>
    <scope>NUCLEOTIDE SEQUENCE [LARGE SCALE GENOMIC DNA]</scope>
    <source>
        <strain evidence="7">DSM 45647</strain>
    </source>
</reference>
<keyword evidence="7" id="KW-1185">Reference proteome</keyword>
<dbReference type="SUPFAM" id="SSF51197">
    <property type="entry name" value="Clavaminate synthase-like"/>
    <property type="match status" value="1"/>
</dbReference>
<dbReference type="PANTHER" id="PTHR10696">
    <property type="entry name" value="GAMMA-BUTYROBETAINE HYDROXYLASE-RELATED"/>
    <property type="match status" value="1"/>
</dbReference>
<dbReference type="PANTHER" id="PTHR10696:SF56">
    <property type="entry name" value="TAUD_TFDA-LIKE DOMAIN-CONTAINING PROTEIN"/>
    <property type="match status" value="1"/>
</dbReference>
<organism evidence="6 7">
    <name type="scientific">Micromonospora humi</name>
    <dbReference type="NCBI Taxonomy" id="745366"/>
    <lineage>
        <taxon>Bacteria</taxon>
        <taxon>Bacillati</taxon>
        <taxon>Actinomycetota</taxon>
        <taxon>Actinomycetes</taxon>
        <taxon>Micromonosporales</taxon>
        <taxon>Micromonosporaceae</taxon>
        <taxon>Micromonospora</taxon>
    </lineage>
</organism>
<dbReference type="Proteomes" id="UP000199360">
    <property type="component" value="Unassembled WGS sequence"/>
</dbReference>
<protein>
    <submittedName>
        <fullName evidence="6">(5R)-carbapenem-3-carboxylate synthase</fullName>
    </submittedName>
</protein>
<evidence type="ECO:0000313" key="7">
    <source>
        <dbReference type="Proteomes" id="UP000199360"/>
    </source>
</evidence>
<dbReference type="GO" id="GO:0017000">
    <property type="term" value="P:antibiotic biosynthetic process"/>
    <property type="evidence" value="ECO:0007669"/>
    <property type="project" value="UniProtKB-KW"/>
</dbReference>
<keyword evidence="4" id="KW-0045">Antibiotic biosynthesis</keyword>
<proteinExistence type="predicted"/>